<dbReference type="PANTHER" id="PTHR43378:SF2">
    <property type="entry name" value="UDP-3-O-ACYLGLUCOSAMINE N-ACYLTRANSFERASE 1, MITOCHONDRIAL-RELATED"/>
    <property type="match status" value="1"/>
</dbReference>
<keyword evidence="6" id="KW-0012">Acyltransferase</keyword>
<evidence type="ECO:0000313" key="7">
    <source>
        <dbReference type="EMBL" id="MFC7150199.1"/>
    </source>
</evidence>
<keyword evidence="3" id="KW-0808">Transferase</keyword>
<protein>
    <recommendedName>
        <fullName evidence="9">UDP-3-O-[3-hydroxymyristoyl] glucosamine N-acyltransferase</fullName>
    </recommendedName>
</protein>
<dbReference type="Gene3D" id="2.160.10.10">
    <property type="entry name" value="Hexapeptide repeat proteins"/>
    <property type="match status" value="1"/>
</dbReference>
<dbReference type="CDD" id="cd03352">
    <property type="entry name" value="LbH_LpxD"/>
    <property type="match status" value="1"/>
</dbReference>
<sequence>MGIKASHIASFLNAELHGKDISLIKVSSLDSMYSNSVVYAKQLSEDIVHLLNNRNDLLAIVCREYDGLLRNPHIISLNPRLDFARILKNFFEKDRKVGIESTAIVSKTASIGMGSYIGHYSIIGDGVVIGNCTEIRDHVVIKDNCAIGNQCIIKSNTVIGEEGFGFEFDENGAPIRIPHLGSVRIGDEVEVGALNVIARGTLDDTILSDKVKTDDHVFIAHNVKVGENTVIIAGTEISGSVTIGKNVWIAPQSTIINKVDIGDNSFIGIGSVVIKSVDSDVVVAGFPARKIKDRDVTSDKG</sequence>
<organism evidence="7 8">
    <name type="scientific">Cohnella cellulosilytica</name>
    <dbReference type="NCBI Taxonomy" id="986710"/>
    <lineage>
        <taxon>Bacteria</taxon>
        <taxon>Bacillati</taxon>
        <taxon>Bacillota</taxon>
        <taxon>Bacilli</taxon>
        <taxon>Bacillales</taxon>
        <taxon>Paenibacillaceae</taxon>
        <taxon>Cohnella</taxon>
    </lineage>
</organism>
<accession>A0ABW2FE68</accession>
<comment type="caution">
    <text evidence="7">The sequence shown here is derived from an EMBL/GenBank/DDBJ whole genome shotgun (WGS) entry which is preliminary data.</text>
</comment>
<dbReference type="InterPro" id="IPR007691">
    <property type="entry name" value="LpxD"/>
</dbReference>
<keyword evidence="5" id="KW-0443">Lipid metabolism</keyword>
<dbReference type="InterPro" id="IPR011004">
    <property type="entry name" value="Trimer_LpxA-like_sf"/>
</dbReference>
<dbReference type="PROSITE" id="PS00101">
    <property type="entry name" value="HEXAPEP_TRANSFERASES"/>
    <property type="match status" value="1"/>
</dbReference>
<dbReference type="Pfam" id="PF00132">
    <property type="entry name" value="Hexapep"/>
    <property type="match status" value="1"/>
</dbReference>
<dbReference type="InterPro" id="IPR001451">
    <property type="entry name" value="Hexapep"/>
</dbReference>
<evidence type="ECO:0000256" key="2">
    <source>
        <dbReference type="ARBA" id="ARBA00022556"/>
    </source>
</evidence>
<keyword evidence="1" id="KW-0444">Lipid biosynthesis</keyword>
<proteinExistence type="predicted"/>
<dbReference type="EMBL" id="JBHTAI010000009">
    <property type="protein sequence ID" value="MFC7150199.1"/>
    <property type="molecule type" value="Genomic_DNA"/>
</dbReference>
<evidence type="ECO:0008006" key="9">
    <source>
        <dbReference type="Google" id="ProtNLM"/>
    </source>
</evidence>
<evidence type="ECO:0000256" key="1">
    <source>
        <dbReference type="ARBA" id="ARBA00022516"/>
    </source>
</evidence>
<reference evidence="8" key="1">
    <citation type="journal article" date="2019" name="Int. J. Syst. Evol. Microbiol.">
        <title>The Global Catalogue of Microorganisms (GCM) 10K type strain sequencing project: providing services to taxonomists for standard genome sequencing and annotation.</title>
        <authorList>
            <consortium name="The Broad Institute Genomics Platform"/>
            <consortium name="The Broad Institute Genome Sequencing Center for Infectious Disease"/>
            <person name="Wu L."/>
            <person name="Ma J."/>
        </authorList>
    </citation>
    <scope>NUCLEOTIDE SEQUENCE [LARGE SCALE GENOMIC DNA]</scope>
    <source>
        <strain evidence="8">KCTC 12907</strain>
    </source>
</reference>
<gene>
    <name evidence="7" type="ORF">ACFQMJ_16855</name>
</gene>
<evidence type="ECO:0000256" key="5">
    <source>
        <dbReference type="ARBA" id="ARBA00023098"/>
    </source>
</evidence>
<dbReference type="InterPro" id="IPR018357">
    <property type="entry name" value="Hexapep_transf_CS"/>
</dbReference>
<dbReference type="RefSeq" id="WP_378045985.1">
    <property type="nucleotide sequence ID" value="NZ_JBHMDN010000010.1"/>
</dbReference>
<dbReference type="PANTHER" id="PTHR43378">
    <property type="entry name" value="UDP-3-O-ACYLGLUCOSAMINE N-ACYLTRANSFERASE"/>
    <property type="match status" value="1"/>
</dbReference>
<keyword evidence="8" id="KW-1185">Reference proteome</keyword>
<evidence type="ECO:0000313" key="8">
    <source>
        <dbReference type="Proteomes" id="UP001596378"/>
    </source>
</evidence>
<name>A0ABW2FE68_9BACL</name>
<keyword evidence="4" id="KW-0677">Repeat</keyword>
<evidence type="ECO:0000256" key="4">
    <source>
        <dbReference type="ARBA" id="ARBA00022737"/>
    </source>
</evidence>
<evidence type="ECO:0000256" key="3">
    <source>
        <dbReference type="ARBA" id="ARBA00022679"/>
    </source>
</evidence>
<evidence type="ECO:0000256" key="6">
    <source>
        <dbReference type="ARBA" id="ARBA00023315"/>
    </source>
</evidence>
<dbReference type="SUPFAM" id="SSF51161">
    <property type="entry name" value="Trimeric LpxA-like enzymes"/>
    <property type="match status" value="1"/>
</dbReference>
<keyword evidence="2" id="KW-0441">Lipid A biosynthesis</keyword>
<dbReference type="Proteomes" id="UP001596378">
    <property type="component" value="Unassembled WGS sequence"/>
</dbReference>